<proteinExistence type="inferred from homology"/>
<dbReference type="Pfam" id="PF01051">
    <property type="entry name" value="Rep3_N"/>
    <property type="match status" value="1"/>
</dbReference>
<evidence type="ECO:0000313" key="4">
    <source>
        <dbReference type="EMBL" id="CAA6810873.1"/>
    </source>
</evidence>
<dbReference type="InterPro" id="IPR000525">
    <property type="entry name" value="Initiator_Rep_WH1"/>
</dbReference>
<evidence type="ECO:0000259" key="3">
    <source>
        <dbReference type="Pfam" id="PF01051"/>
    </source>
</evidence>
<name>A0A6S6T6P5_9BACT</name>
<dbReference type="SUPFAM" id="SSF46785">
    <property type="entry name" value="Winged helix' DNA-binding domain"/>
    <property type="match status" value="2"/>
</dbReference>
<evidence type="ECO:0000256" key="2">
    <source>
        <dbReference type="SAM" id="Coils"/>
    </source>
</evidence>
<dbReference type="AlphaFoldDB" id="A0A6S6T6P5"/>
<accession>A0A6S6T6P5</accession>
<dbReference type="Gene3D" id="1.10.10.10">
    <property type="entry name" value="Winged helix-like DNA-binding domain superfamily/Winged helix DNA-binding domain"/>
    <property type="match status" value="2"/>
</dbReference>
<dbReference type="GO" id="GO:0003887">
    <property type="term" value="F:DNA-directed DNA polymerase activity"/>
    <property type="evidence" value="ECO:0007669"/>
    <property type="project" value="InterPro"/>
</dbReference>
<dbReference type="GO" id="GO:0006270">
    <property type="term" value="P:DNA replication initiation"/>
    <property type="evidence" value="ECO:0007669"/>
    <property type="project" value="InterPro"/>
</dbReference>
<reference evidence="4" key="1">
    <citation type="submission" date="2020-01" db="EMBL/GenBank/DDBJ databases">
        <authorList>
            <person name="Meier V. D."/>
            <person name="Meier V D."/>
        </authorList>
    </citation>
    <scope>NUCLEOTIDE SEQUENCE</scope>
    <source>
        <strain evidence="4">HLG_WM_MAG_12</strain>
    </source>
</reference>
<dbReference type="InterPro" id="IPR036390">
    <property type="entry name" value="WH_DNA-bd_sf"/>
</dbReference>
<feature type="coiled-coil region" evidence="2">
    <location>
        <begin position="314"/>
        <end position="353"/>
    </location>
</feature>
<dbReference type="EMBL" id="CACVAW010000043">
    <property type="protein sequence ID" value="CAA6810873.1"/>
    <property type="molecule type" value="Genomic_DNA"/>
</dbReference>
<organism evidence="4">
    <name type="scientific">uncultured Campylobacterales bacterium</name>
    <dbReference type="NCBI Taxonomy" id="352960"/>
    <lineage>
        <taxon>Bacteria</taxon>
        <taxon>Pseudomonadati</taxon>
        <taxon>Campylobacterota</taxon>
        <taxon>Epsilonproteobacteria</taxon>
        <taxon>Campylobacterales</taxon>
        <taxon>environmental samples</taxon>
    </lineage>
</organism>
<feature type="domain" description="Initiator Rep protein WH1" evidence="3">
    <location>
        <begin position="5"/>
        <end position="142"/>
    </location>
</feature>
<comment type="similarity">
    <text evidence="1">Belongs to the initiator RepB protein family.</text>
</comment>
<gene>
    <name evidence="4" type="ORF">HELGO_WM20338</name>
</gene>
<sequence>MDNLVVKSNELNETPLYKKSLELKIFSKIITLVRKKPKSDIFTFEIKELMNDFKGSNENYQYIKQTAKNMMVAEFGDGKKNIILEVIFRKVDITEAGIISFKIDSEFKPYVVGLSKNFTKYYFENIARLNSGFSIRLYELLKQWEKVGNKKFNITALKYLLKIPETKYKLFGDFKKRVLITAEKELKEKTDIYFKFEEIKTGRKITDIQFYIFSNIKALEAKKENKLIELKSQKEKTKIDSELKKELINLQIDESFIEDIFERYSEEQIERNLKHTKQELFNEKITSSIGGYFRSALKFDYANQQSLFDTQKEVKKEVLNTKREQQQKEELEAQRLEFEKKEFEKKKTQYIIEYIKNNLDLSLNYYQEFRSKEEKKGAFKIFKFQEIQNTNELINFIEIKTIESGMFRVSLYQNIMEEKIHLKDFLKAKGFKKDIISE</sequence>
<evidence type="ECO:0000256" key="1">
    <source>
        <dbReference type="ARBA" id="ARBA00038283"/>
    </source>
</evidence>
<dbReference type="InterPro" id="IPR036388">
    <property type="entry name" value="WH-like_DNA-bd_sf"/>
</dbReference>
<dbReference type="Pfam" id="PF21205">
    <property type="entry name" value="Rep3_C"/>
    <property type="match status" value="1"/>
</dbReference>
<protein>
    <recommendedName>
        <fullName evidence="3">Initiator Rep protein WH1 domain-containing protein</fullName>
    </recommendedName>
</protein>
<keyword evidence="2" id="KW-0175">Coiled coil</keyword>